<organism evidence="9 10">
    <name type="scientific">Kribbella antiqua</name>
    <dbReference type="NCBI Taxonomy" id="2512217"/>
    <lineage>
        <taxon>Bacteria</taxon>
        <taxon>Bacillati</taxon>
        <taxon>Actinomycetota</taxon>
        <taxon>Actinomycetes</taxon>
        <taxon>Propionibacteriales</taxon>
        <taxon>Kribbellaceae</taxon>
        <taxon>Kribbella</taxon>
    </lineage>
</organism>
<keyword evidence="7 8" id="KW-0503">Monooxygenase</keyword>
<dbReference type="PRINTS" id="PR00359">
    <property type="entry name" value="BP450"/>
</dbReference>
<reference evidence="9 10" key="1">
    <citation type="journal article" date="2015" name="Stand. Genomic Sci.">
        <title>Genomic Encyclopedia of Bacterial and Archaeal Type Strains, Phase III: the genomes of soil and plant-associated and newly described type strains.</title>
        <authorList>
            <person name="Whitman W.B."/>
            <person name="Woyke T."/>
            <person name="Klenk H.P."/>
            <person name="Zhou Y."/>
            <person name="Lilburn T.G."/>
            <person name="Beck B.J."/>
            <person name="De Vos P."/>
            <person name="Vandamme P."/>
            <person name="Eisen J.A."/>
            <person name="Garrity G."/>
            <person name="Hugenholtz P."/>
            <person name="Kyrpides N.C."/>
        </authorList>
    </citation>
    <scope>NUCLEOTIDE SEQUENCE [LARGE SCALE GENOMIC DNA]</scope>
    <source>
        <strain evidence="9 10">VKM Ac-2541</strain>
    </source>
</reference>
<keyword evidence="5 8" id="KW-0560">Oxidoreductase</keyword>
<evidence type="ECO:0000256" key="2">
    <source>
        <dbReference type="ARBA" id="ARBA00010617"/>
    </source>
</evidence>
<dbReference type="Proteomes" id="UP000295573">
    <property type="component" value="Unassembled WGS sequence"/>
</dbReference>
<evidence type="ECO:0000256" key="8">
    <source>
        <dbReference type="RuleBase" id="RU000461"/>
    </source>
</evidence>
<dbReference type="GO" id="GO:0020037">
    <property type="term" value="F:heme binding"/>
    <property type="evidence" value="ECO:0007669"/>
    <property type="project" value="InterPro"/>
</dbReference>
<dbReference type="Gene3D" id="1.10.630.10">
    <property type="entry name" value="Cytochrome P450"/>
    <property type="match status" value="1"/>
</dbReference>
<dbReference type="RefSeq" id="WP_132146920.1">
    <property type="nucleotide sequence ID" value="NZ_SLWR01000003.1"/>
</dbReference>
<gene>
    <name evidence="9" type="ORF">EV646_103267</name>
</gene>
<dbReference type="SUPFAM" id="SSF48264">
    <property type="entry name" value="Cytochrome P450"/>
    <property type="match status" value="1"/>
</dbReference>
<dbReference type="EMBL" id="SLWR01000003">
    <property type="protein sequence ID" value="TCO49289.1"/>
    <property type="molecule type" value="Genomic_DNA"/>
</dbReference>
<proteinExistence type="inferred from homology"/>
<keyword evidence="6 8" id="KW-0408">Iron</keyword>
<dbReference type="InterPro" id="IPR001128">
    <property type="entry name" value="Cyt_P450"/>
</dbReference>
<comment type="cofactor">
    <cofactor evidence="1">
        <name>heme</name>
        <dbReference type="ChEBI" id="CHEBI:30413"/>
    </cofactor>
</comment>
<dbReference type="PANTHER" id="PTHR46696:SF5">
    <property type="entry name" value="CYTOCHROME P450 BJ-1"/>
    <property type="match status" value="1"/>
</dbReference>
<dbReference type="FunFam" id="1.10.630.10:FF:000018">
    <property type="entry name" value="Cytochrome P450 monooxygenase"/>
    <property type="match status" value="1"/>
</dbReference>
<dbReference type="GO" id="GO:0004497">
    <property type="term" value="F:monooxygenase activity"/>
    <property type="evidence" value="ECO:0007669"/>
    <property type="project" value="UniProtKB-KW"/>
</dbReference>
<dbReference type="CDD" id="cd11031">
    <property type="entry name" value="Cyp158A-like"/>
    <property type="match status" value="1"/>
</dbReference>
<dbReference type="GO" id="GO:0016705">
    <property type="term" value="F:oxidoreductase activity, acting on paired donors, with incorporation or reduction of molecular oxygen"/>
    <property type="evidence" value="ECO:0007669"/>
    <property type="project" value="InterPro"/>
</dbReference>
<evidence type="ECO:0000256" key="5">
    <source>
        <dbReference type="ARBA" id="ARBA00023002"/>
    </source>
</evidence>
<sequence>MSVLQIPFEDAFRFDPSPTFAELRENQPVARVRTLAGAEVWLVTRYDDVRMVLADPRFSRAAVVKQGAPRVALAKPMPNSLTTTDPPEHTRLRKLVTPTFAHRRIERTRPWVAELSAQLAEDVARAGDGADIRQLVALPLPIQVICQLLGVPYEDRERFREWTELGYSMKMAEKDLVEDAMTNLTAYIENLVTKKLANTDQPAEDLLDELVRAREEGDRLSQDELIAFGVNLLVAGHETSANQISSCVATLLRWPENWAKLVADPSLVPSAIEELLRFNRFSEVGQLRVAVEDVELHGVQIKAGEGVMAALNSANRDPRAYDEPDELRLDRQDNKHLSFGFGPHFCLGAQLARIELQESLLALVRRFPRMSLAKPAAELEWRRVLVSGLAELPVNLGLEGLEGLEG</sequence>
<dbReference type="AlphaFoldDB" id="A0A4R2IZC7"/>
<dbReference type="PROSITE" id="PS00086">
    <property type="entry name" value="CYTOCHROME_P450"/>
    <property type="match status" value="1"/>
</dbReference>
<keyword evidence="10" id="KW-1185">Reference proteome</keyword>
<dbReference type="InterPro" id="IPR036396">
    <property type="entry name" value="Cyt_P450_sf"/>
</dbReference>
<evidence type="ECO:0000256" key="3">
    <source>
        <dbReference type="ARBA" id="ARBA00022617"/>
    </source>
</evidence>
<dbReference type="InterPro" id="IPR017972">
    <property type="entry name" value="Cyt_P450_CS"/>
</dbReference>
<dbReference type="InterPro" id="IPR002397">
    <property type="entry name" value="Cyt_P450_B"/>
</dbReference>
<comment type="similarity">
    <text evidence="2 8">Belongs to the cytochrome P450 family.</text>
</comment>
<accession>A0A4R2IZC7</accession>
<dbReference type="Pfam" id="PF00067">
    <property type="entry name" value="p450"/>
    <property type="match status" value="1"/>
</dbReference>
<keyword evidence="3 8" id="KW-0349">Heme</keyword>
<evidence type="ECO:0000256" key="4">
    <source>
        <dbReference type="ARBA" id="ARBA00022723"/>
    </source>
</evidence>
<protein>
    <submittedName>
        <fullName evidence="9">Cytochrome P450</fullName>
    </submittedName>
</protein>
<dbReference type="PRINTS" id="PR00385">
    <property type="entry name" value="P450"/>
</dbReference>
<dbReference type="GO" id="GO:0005506">
    <property type="term" value="F:iron ion binding"/>
    <property type="evidence" value="ECO:0007669"/>
    <property type="project" value="InterPro"/>
</dbReference>
<dbReference type="OrthoDB" id="502624at2"/>
<keyword evidence="4 8" id="KW-0479">Metal-binding</keyword>
<evidence type="ECO:0000256" key="1">
    <source>
        <dbReference type="ARBA" id="ARBA00001971"/>
    </source>
</evidence>
<evidence type="ECO:0000313" key="9">
    <source>
        <dbReference type="EMBL" id="TCO49289.1"/>
    </source>
</evidence>
<evidence type="ECO:0000313" key="10">
    <source>
        <dbReference type="Proteomes" id="UP000295573"/>
    </source>
</evidence>
<name>A0A4R2IZC7_9ACTN</name>
<evidence type="ECO:0000256" key="6">
    <source>
        <dbReference type="ARBA" id="ARBA00023004"/>
    </source>
</evidence>
<evidence type="ECO:0000256" key="7">
    <source>
        <dbReference type="ARBA" id="ARBA00023033"/>
    </source>
</evidence>
<comment type="caution">
    <text evidence="9">The sequence shown here is derived from an EMBL/GenBank/DDBJ whole genome shotgun (WGS) entry which is preliminary data.</text>
</comment>
<dbReference type="PANTHER" id="PTHR46696">
    <property type="entry name" value="P450, PUTATIVE (EUROFUNG)-RELATED"/>
    <property type="match status" value="1"/>
</dbReference>